<evidence type="ECO:0000313" key="14">
    <source>
        <dbReference type="Proteomes" id="UP000198518"/>
    </source>
</evidence>
<dbReference type="InterPro" id="IPR045087">
    <property type="entry name" value="Cu-oxidase_fam"/>
</dbReference>
<gene>
    <name evidence="13" type="ORF">SAMN04487945_0034</name>
</gene>
<feature type="binding site" description="type 1 copper site" evidence="10">
    <location>
        <position position="165"/>
    </location>
    <ligand>
        <name>Cu cation</name>
        <dbReference type="ChEBI" id="CHEBI:23378"/>
        <label>1</label>
    </ligand>
</feature>
<accession>A0A1I0MGK7</accession>
<feature type="domain" description="Plastocyanin-like" evidence="12">
    <location>
        <begin position="76"/>
        <end position="187"/>
    </location>
</feature>
<evidence type="ECO:0000256" key="11">
    <source>
        <dbReference type="SAM" id="MobiDB-lite"/>
    </source>
</evidence>
<dbReference type="Pfam" id="PF07732">
    <property type="entry name" value="Cu-oxidase_3"/>
    <property type="match status" value="1"/>
</dbReference>
<dbReference type="Gene3D" id="2.60.40.420">
    <property type="entry name" value="Cupredoxins - blue copper proteins"/>
    <property type="match status" value="2"/>
</dbReference>
<comment type="subunit">
    <text evidence="2">Homotrimer.</text>
</comment>
<evidence type="ECO:0000256" key="3">
    <source>
        <dbReference type="ARBA" id="ARBA00011882"/>
    </source>
</evidence>
<dbReference type="PANTHER" id="PTHR11709:SF394">
    <property type="entry name" value="FI03373P-RELATED"/>
    <property type="match status" value="1"/>
</dbReference>
<comment type="cofactor">
    <cofactor evidence="1 10">
        <name>Cu(+)</name>
        <dbReference type="ChEBI" id="CHEBI:49552"/>
    </cofactor>
</comment>
<evidence type="ECO:0000256" key="4">
    <source>
        <dbReference type="ARBA" id="ARBA00017290"/>
    </source>
</evidence>
<dbReference type="PANTHER" id="PTHR11709">
    <property type="entry name" value="MULTI-COPPER OXIDASE"/>
    <property type="match status" value="1"/>
</dbReference>
<feature type="binding site" description="type 1 copper site" evidence="10">
    <location>
        <position position="323"/>
    </location>
    <ligand>
        <name>Cu cation</name>
        <dbReference type="ChEBI" id="CHEBI:23378"/>
        <label>1</label>
    </ligand>
</feature>
<dbReference type="FunFam" id="2.60.40.420:FF:000093">
    <property type="entry name" value="Copper-containing nitrite reductase"/>
    <property type="match status" value="1"/>
</dbReference>
<dbReference type="PRINTS" id="PR00695">
    <property type="entry name" value="CUNO2RDTASE"/>
</dbReference>
<proteinExistence type="predicted"/>
<evidence type="ECO:0000256" key="5">
    <source>
        <dbReference type="ARBA" id="ARBA00022723"/>
    </source>
</evidence>
<dbReference type="STRING" id="355548.SAMN04487945_0034"/>
<evidence type="ECO:0000256" key="7">
    <source>
        <dbReference type="ARBA" id="ARBA00023002"/>
    </source>
</evidence>
<reference evidence="13 14" key="1">
    <citation type="submission" date="2016-10" db="EMBL/GenBank/DDBJ databases">
        <authorList>
            <person name="de Groot N.N."/>
        </authorList>
    </citation>
    <scope>NUCLEOTIDE SEQUENCE [LARGE SCALE GENOMIC DNA]</scope>
    <source>
        <strain evidence="13 14">CGMCC 1.5337</strain>
    </source>
</reference>
<feature type="binding site" description="type 1 copper site" evidence="10">
    <location>
        <position position="164"/>
    </location>
    <ligand>
        <name>Cu cation</name>
        <dbReference type="ChEBI" id="CHEBI:23378"/>
        <label>1</label>
    </ligand>
</feature>
<evidence type="ECO:0000256" key="10">
    <source>
        <dbReference type="PIRSR" id="PIRSR601287-1"/>
    </source>
</evidence>
<feature type="binding site" description="type 1 copper site" evidence="10">
    <location>
        <position position="178"/>
    </location>
    <ligand>
        <name>Cu cation</name>
        <dbReference type="ChEBI" id="CHEBI:23378"/>
        <label>1</label>
    </ligand>
</feature>
<evidence type="ECO:0000259" key="12">
    <source>
        <dbReference type="Pfam" id="PF07732"/>
    </source>
</evidence>
<dbReference type="GO" id="GO:0005507">
    <property type="term" value="F:copper ion binding"/>
    <property type="evidence" value="ECO:0007669"/>
    <property type="project" value="InterPro"/>
</dbReference>
<name>A0A1I0MGK7_9EURY</name>
<dbReference type="GO" id="GO:0050421">
    <property type="term" value="F:nitrite reductase (NO-forming) activity"/>
    <property type="evidence" value="ECO:0007669"/>
    <property type="project" value="UniProtKB-EC"/>
</dbReference>
<evidence type="ECO:0000256" key="9">
    <source>
        <dbReference type="ARBA" id="ARBA00049340"/>
    </source>
</evidence>
<protein>
    <recommendedName>
        <fullName evidence="4">Copper-containing nitrite reductase</fullName>
        <ecNumber evidence="3">1.7.2.1</ecNumber>
    </recommendedName>
</protein>
<dbReference type="Proteomes" id="UP000198518">
    <property type="component" value="Unassembled WGS sequence"/>
</dbReference>
<dbReference type="SUPFAM" id="SSF49503">
    <property type="entry name" value="Cupredoxins"/>
    <property type="match status" value="2"/>
</dbReference>
<dbReference type="EMBL" id="FOJA01000001">
    <property type="protein sequence ID" value="SEV87248.1"/>
    <property type="molecule type" value="Genomic_DNA"/>
</dbReference>
<evidence type="ECO:0000256" key="1">
    <source>
        <dbReference type="ARBA" id="ARBA00001960"/>
    </source>
</evidence>
<comment type="cofactor">
    <cofactor evidence="10">
        <name>Cu(2+)</name>
        <dbReference type="ChEBI" id="CHEBI:29036"/>
    </cofactor>
</comment>
<keyword evidence="6" id="KW-0677">Repeat</keyword>
<dbReference type="EC" id="1.7.2.1" evidence="3"/>
<dbReference type="CDD" id="cd11020">
    <property type="entry name" value="CuRO_1_CuNIR"/>
    <property type="match status" value="1"/>
</dbReference>
<organism evidence="13 14">
    <name type="scientific">Halobacterium jilantaiense</name>
    <dbReference type="NCBI Taxonomy" id="355548"/>
    <lineage>
        <taxon>Archaea</taxon>
        <taxon>Methanobacteriati</taxon>
        <taxon>Methanobacteriota</taxon>
        <taxon>Stenosarchaea group</taxon>
        <taxon>Halobacteria</taxon>
        <taxon>Halobacteriales</taxon>
        <taxon>Halobacteriaceae</taxon>
        <taxon>Halobacterium</taxon>
    </lineage>
</organism>
<feature type="binding site" description="type 1 copper site" evidence="10">
    <location>
        <position position="129"/>
    </location>
    <ligand>
        <name>Cu cation</name>
        <dbReference type="ChEBI" id="CHEBI:23378"/>
        <label>1</label>
    </ligand>
</feature>
<evidence type="ECO:0000256" key="6">
    <source>
        <dbReference type="ARBA" id="ARBA00022737"/>
    </source>
</evidence>
<feature type="binding site" description="type 2 copper site" evidence="10">
    <location>
        <position position="173"/>
    </location>
    <ligand>
        <name>Cu cation</name>
        <dbReference type="ChEBI" id="CHEBI:23378"/>
        <label>2</label>
    </ligand>
</feature>
<feature type="region of interest" description="Disordered" evidence="11">
    <location>
        <begin position="20"/>
        <end position="67"/>
    </location>
</feature>
<keyword evidence="5 10" id="KW-0479">Metal-binding</keyword>
<dbReference type="AlphaFoldDB" id="A0A1I0MGK7"/>
<keyword evidence="14" id="KW-1185">Reference proteome</keyword>
<evidence type="ECO:0000256" key="8">
    <source>
        <dbReference type="ARBA" id="ARBA00023008"/>
    </source>
</evidence>
<dbReference type="InterPro" id="IPR001287">
    <property type="entry name" value="NO2-reductase_Cu"/>
</dbReference>
<keyword evidence="8 10" id="KW-0186">Copper</keyword>
<keyword evidence="7" id="KW-0560">Oxidoreductase</keyword>
<evidence type="ECO:0000313" key="13">
    <source>
        <dbReference type="EMBL" id="SEV87248.1"/>
    </source>
</evidence>
<dbReference type="CDD" id="cd04208">
    <property type="entry name" value="CuRO_2_CuNIR"/>
    <property type="match status" value="1"/>
</dbReference>
<dbReference type="NCBIfam" id="TIGR02376">
    <property type="entry name" value="Cu_nitrite_red"/>
    <property type="match status" value="1"/>
</dbReference>
<evidence type="ECO:0000256" key="2">
    <source>
        <dbReference type="ARBA" id="ARBA00011233"/>
    </source>
</evidence>
<feature type="binding site" description="type 1 copper site" evidence="10">
    <location>
        <position position="124"/>
    </location>
    <ligand>
        <name>Cu cation</name>
        <dbReference type="ChEBI" id="CHEBI:23378"/>
        <label>1</label>
    </ligand>
</feature>
<dbReference type="InterPro" id="IPR011707">
    <property type="entry name" value="Cu-oxidase-like_N"/>
</dbReference>
<dbReference type="InterPro" id="IPR008972">
    <property type="entry name" value="Cupredoxin"/>
</dbReference>
<sequence length="354" mass="38094">MLQAMGVGGATATIAGCAEAPTDDTAETEAQSLAEQVQNSTPNEVDVDTVAADPTDVPDPIDRDQPKTHDITLETTEVTAEIEPGVTFDYMTFDGQVPGPMLRVRQGDTVNLTLENPEGNAMPHNVDFHAIYGTGGAAEATHVNPGESASVSVRMEYPGAFIYHCAVPNLDMHISSGMYGMILVEPEDGLPEVDHEFYFGQNEIYTDKSTGTEGHHAFSMDAMADENPTYVTLNGEKYAYAAARKGPLEVEKGDSVRVYLVTGGPNVTSNFHPIGNVWTEAWPNGAIESQPDKNVQTMKVAPGSCFVGTMETPVPERIKLVDHALSRVARKGLLAEIDVLGEEEPDIFDPNPNE</sequence>
<comment type="catalytic activity">
    <reaction evidence="9">
        <text>nitric oxide + Fe(III)-[cytochrome c] + H2O = Fe(II)-[cytochrome c] + nitrite + 2 H(+)</text>
        <dbReference type="Rhea" id="RHEA:15233"/>
        <dbReference type="Rhea" id="RHEA-COMP:10350"/>
        <dbReference type="Rhea" id="RHEA-COMP:14399"/>
        <dbReference type="ChEBI" id="CHEBI:15377"/>
        <dbReference type="ChEBI" id="CHEBI:15378"/>
        <dbReference type="ChEBI" id="CHEBI:16301"/>
        <dbReference type="ChEBI" id="CHEBI:16480"/>
        <dbReference type="ChEBI" id="CHEBI:29033"/>
        <dbReference type="ChEBI" id="CHEBI:29034"/>
        <dbReference type="EC" id="1.7.2.1"/>
    </reaction>
</comment>
<feature type="compositionally biased region" description="Polar residues" evidence="11">
    <location>
        <begin position="28"/>
        <end position="43"/>
    </location>
</feature>